<gene>
    <name evidence="4" type="ORF">K4H94_07830</name>
</gene>
<evidence type="ECO:0000256" key="2">
    <source>
        <dbReference type="PROSITE-ProRule" id="PRU00335"/>
    </source>
</evidence>
<evidence type="ECO:0000259" key="3">
    <source>
        <dbReference type="PROSITE" id="PS50977"/>
    </source>
</evidence>
<feature type="domain" description="HTH tetR-type" evidence="3">
    <location>
        <begin position="9"/>
        <end position="69"/>
    </location>
</feature>
<dbReference type="InterPro" id="IPR050624">
    <property type="entry name" value="HTH-type_Tx_Regulator"/>
</dbReference>
<dbReference type="AlphaFoldDB" id="A0ABD4RHS5"/>
<dbReference type="PROSITE" id="PS50977">
    <property type="entry name" value="HTH_TETR_2"/>
    <property type="match status" value="1"/>
</dbReference>
<evidence type="ECO:0000313" key="5">
    <source>
        <dbReference type="Proteomes" id="UP000775179"/>
    </source>
</evidence>
<accession>A0ABD4RHS5</accession>
<dbReference type="Proteomes" id="UP000775179">
    <property type="component" value="Unassembled WGS sequence"/>
</dbReference>
<sequence>MGKVEEKKRKKEEMLFNTAFNLFSTKGINNTAISDIVKSAGVGKGTFYLYFKDKYDIRDKLVTKKTGELFEKATIELKLNNINDFDKQVIFVIDYIIDQLNKDKLLLKMIARNLSWGIYKKALDKASEKNSYSYYDLFMENAKEKNIKFKNPEVLLFTIVEMVGSTCYNSILYEQPVPIKELKPHLYESILAILAAGRI</sequence>
<proteinExistence type="predicted"/>
<dbReference type="InterPro" id="IPR001647">
    <property type="entry name" value="HTH_TetR"/>
</dbReference>
<dbReference type="GO" id="GO:0003677">
    <property type="term" value="F:DNA binding"/>
    <property type="evidence" value="ECO:0007669"/>
    <property type="project" value="UniProtKB-UniRule"/>
</dbReference>
<dbReference type="Pfam" id="PF00440">
    <property type="entry name" value="TetR_N"/>
    <property type="match status" value="1"/>
</dbReference>
<evidence type="ECO:0000313" key="4">
    <source>
        <dbReference type="EMBL" id="MBX7290952.1"/>
    </source>
</evidence>
<reference evidence="4 5" key="1">
    <citation type="submission" date="2021-08" db="EMBL/GenBank/DDBJ databases">
        <title>Genome sequence analysis of Clostridium chauvoei strains of European origin and evaluation of typing options for outbreak investigations.</title>
        <authorList>
            <person name="Abdel-Glil M."/>
            <person name="Thomas P."/>
            <person name="Seyboldt C."/>
        </authorList>
    </citation>
    <scope>NUCLEOTIDE SEQUENCE [LARGE SCALE GENOMIC DNA]</scope>
    <source>
        <strain evidence="4 5">S0260-09</strain>
    </source>
</reference>
<dbReference type="PRINTS" id="PR00455">
    <property type="entry name" value="HTHTETR"/>
</dbReference>
<dbReference type="Gene3D" id="1.10.357.10">
    <property type="entry name" value="Tetracycline Repressor, domain 2"/>
    <property type="match status" value="1"/>
</dbReference>
<dbReference type="KEGG" id="cchv:BTM20_08925"/>
<dbReference type="PANTHER" id="PTHR43479">
    <property type="entry name" value="ACREF/ENVCD OPERON REPRESSOR-RELATED"/>
    <property type="match status" value="1"/>
</dbReference>
<name>A0ABD4RHS5_9CLOT</name>
<organism evidence="4 5">
    <name type="scientific">Clostridium chauvoei</name>
    <dbReference type="NCBI Taxonomy" id="46867"/>
    <lineage>
        <taxon>Bacteria</taxon>
        <taxon>Bacillati</taxon>
        <taxon>Bacillota</taxon>
        <taxon>Clostridia</taxon>
        <taxon>Eubacteriales</taxon>
        <taxon>Clostridiaceae</taxon>
        <taxon>Clostridium</taxon>
    </lineage>
</organism>
<feature type="DNA-binding region" description="H-T-H motif" evidence="2">
    <location>
        <begin position="32"/>
        <end position="51"/>
    </location>
</feature>
<dbReference type="RefSeq" id="WP_021875987.1">
    <property type="nucleotide sequence ID" value="NZ_CP018630.1"/>
</dbReference>
<dbReference type="SUPFAM" id="SSF46689">
    <property type="entry name" value="Homeodomain-like"/>
    <property type="match status" value="1"/>
</dbReference>
<protein>
    <submittedName>
        <fullName evidence="4">TetR/AcrR family transcriptional regulator</fullName>
    </submittedName>
</protein>
<dbReference type="GeneID" id="66301995"/>
<keyword evidence="1 2" id="KW-0238">DNA-binding</keyword>
<dbReference type="EMBL" id="JAIFTX010000014">
    <property type="protein sequence ID" value="MBX7290952.1"/>
    <property type="molecule type" value="Genomic_DNA"/>
</dbReference>
<dbReference type="InterPro" id="IPR009057">
    <property type="entry name" value="Homeodomain-like_sf"/>
</dbReference>
<evidence type="ECO:0000256" key="1">
    <source>
        <dbReference type="ARBA" id="ARBA00023125"/>
    </source>
</evidence>
<comment type="caution">
    <text evidence="4">The sequence shown here is derived from an EMBL/GenBank/DDBJ whole genome shotgun (WGS) entry which is preliminary data.</text>
</comment>
<dbReference type="PANTHER" id="PTHR43479:SF11">
    <property type="entry name" value="ACREF_ENVCD OPERON REPRESSOR-RELATED"/>
    <property type="match status" value="1"/>
</dbReference>